<dbReference type="Gene3D" id="2.130.10.10">
    <property type="entry name" value="YVTN repeat-like/Quinoprotein amine dehydrogenase"/>
    <property type="match status" value="1"/>
</dbReference>
<dbReference type="InterPro" id="IPR015943">
    <property type="entry name" value="WD40/YVTN_repeat-like_dom_sf"/>
</dbReference>
<gene>
    <name evidence="1" type="ORF">N864_06975</name>
</gene>
<dbReference type="AlphaFoldDB" id="W9GGC7"/>
<reference evidence="2" key="1">
    <citation type="submission" date="2013-08" db="EMBL/GenBank/DDBJ databases">
        <title>Intrasporangium oryzae NRRL B-24470.</title>
        <authorList>
            <person name="Liu H."/>
            <person name="Wang G."/>
        </authorList>
    </citation>
    <scope>NUCLEOTIDE SEQUENCE [LARGE SCALE GENOMIC DNA]</scope>
    <source>
        <strain evidence="2">Q5-1</strain>
    </source>
</reference>
<dbReference type="CDD" id="cd15482">
    <property type="entry name" value="Sialidase_non-viral"/>
    <property type="match status" value="1"/>
</dbReference>
<dbReference type="InterPro" id="IPR052025">
    <property type="entry name" value="Xyloglucanase_GH74"/>
</dbReference>
<evidence type="ECO:0000313" key="2">
    <source>
        <dbReference type="Proteomes" id="UP000019494"/>
    </source>
</evidence>
<protein>
    <submittedName>
        <fullName evidence="1">Glycosyl hydrolase</fullName>
    </submittedName>
</protein>
<dbReference type="PANTHER" id="PTHR43739">
    <property type="entry name" value="XYLOGLUCANASE (EUROFUNG)"/>
    <property type="match status" value="1"/>
</dbReference>
<organism evidence="1 2">
    <name type="scientific">Intrasporangium chromatireducens Q5-1</name>
    <dbReference type="NCBI Taxonomy" id="584657"/>
    <lineage>
        <taxon>Bacteria</taxon>
        <taxon>Bacillati</taxon>
        <taxon>Actinomycetota</taxon>
        <taxon>Actinomycetes</taxon>
        <taxon>Micrococcales</taxon>
        <taxon>Intrasporangiaceae</taxon>
        <taxon>Intrasporangium</taxon>
    </lineage>
</organism>
<accession>W9GGC7</accession>
<evidence type="ECO:0000313" key="1">
    <source>
        <dbReference type="EMBL" id="EWT05100.1"/>
    </source>
</evidence>
<dbReference type="Proteomes" id="UP000019494">
    <property type="component" value="Unassembled WGS sequence"/>
</dbReference>
<dbReference type="PANTHER" id="PTHR43739:SF5">
    <property type="entry name" value="EXO-ALPHA-SIALIDASE"/>
    <property type="match status" value="1"/>
</dbReference>
<keyword evidence="1" id="KW-0378">Hydrolase</keyword>
<dbReference type="PATRIC" id="fig|584657.3.peg.3014"/>
<sequence>MDTVHMTETIVAIGTRKGLWIARSNDRESWHLEGPHFLMSEVASVAIDTRAGRSSVLAGVKSWHWGPTVQASEDGGRTWTESAERAVAFPSDTDTALERIWQLTPDPNDSDVVWAGVEPHALFRSTDRGEHYDLVRGLWEHPHRAHWEPGFGGGAVHTVVPEPGHPENLLVAMSAGGVYRSSDAGASWAASNPGIRAYFMPDNEYPEYGQCVHKVARGAGGALFAQNHKGVYRSDDGGTTWESIADGLPTDFGFTILAHPTRPGTVWNIPVADDGERIPPGAQLQVQRSDDGGRSWRMQAKGLPADSYTCVLRDAASLDSEDPVGIYFGTRNGDIFASVDEGESFNRIATQLPDVLVVRAAQLP</sequence>
<name>W9GGC7_9MICO</name>
<dbReference type="SUPFAM" id="SSF110296">
    <property type="entry name" value="Oligoxyloglucan reducing end-specific cellobiohydrolase"/>
    <property type="match status" value="1"/>
</dbReference>
<dbReference type="EMBL" id="AWQS01000146">
    <property type="protein sequence ID" value="EWT05100.1"/>
    <property type="molecule type" value="Genomic_DNA"/>
</dbReference>
<keyword evidence="2" id="KW-1185">Reference proteome</keyword>
<dbReference type="GO" id="GO:0010411">
    <property type="term" value="P:xyloglucan metabolic process"/>
    <property type="evidence" value="ECO:0007669"/>
    <property type="project" value="TreeGrafter"/>
</dbReference>
<comment type="caution">
    <text evidence="1">The sequence shown here is derived from an EMBL/GenBank/DDBJ whole genome shotgun (WGS) entry which is preliminary data.</text>
</comment>
<proteinExistence type="predicted"/>
<dbReference type="GO" id="GO:0016787">
    <property type="term" value="F:hydrolase activity"/>
    <property type="evidence" value="ECO:0007669"/>
    <property type="project" value="UniProtKB-KW"/>
</dbReference>